<dbReference type="EMBL" id="LSGP01000020">
    <property type="protein sequence ID" value="KYZ75634.1"/>
    <property type="molecule type" value="Genomic_DNA"/>
</dbReference>
<sequence>MVAQQSTEKIQKGRYRHYKGGEYFVIDQATHSETGERFVVYRALYGDQGLWIRPYTMFFETVVINGQAVPRFAWLGDETSDSSTTLGRLDQ</sequence>
<dbReference type="AlphaFoldDB" id="A0A154BNT2"/>
<dbReference type="Proteomes" id="UP000076268">
    <property type="component" value="Unassembled WGS sequence"/>
</dbReference>
<accession>A0A154BNT2</accession>
<dbReference type="InterPro" id="IPR037135">
    <property type="entry name" value="DUF1653-like_dom_sf"/>
</dbReference>
<dbReference type="OrthoDB" id="371169at2"/>
<gene>
    <name evidence="2" type="ORF">AXX12_10490</name>
</gene>
<proteinExistence type="predicted"/>
<evidence type="ECO:0000313" key="3">
    <source>
        <dbReference type="Proteomes" id="UP000076268"/>
    </source>
</evidence>
<keyword evidence="3" id="KW-1185">Reference proteome</keyword>
<comment type="caution">
    <text evidence="2">The sequence shown here is derived from an EMBL/GenBank/DDBJ whole genome shotgun (WGS) entry which is preliminary data.</text>
</comment>
<dbReference type="Gene3D" id="2.30.30.320">
    <property type="entry name" value="DUF1653-like domain"/>
    <property type="match status" value="1"/>
</dbReference>
<dbReference type="InterPro" id="IPR023387">
    <property type="entry name" value="DUF1653-like_dom"/>
</dbReference>
<feature type="domain" description="DUF1653" evidence="1">
    <location>
        <begin position="13"/>
        <end position="73"/>
    </location>
</feature>
<evidence type="ECO:0000313" key="2">
    <source>
        <dbReference type="EMBL" id="KYZ75634.1"/>
    </source>
</evidence>
<reference evidence="2 3" key="1">
    <citation type="submission" date="2016-02" db="EMBL/GenBank/DDBJ databases">
        <title>Anaerosporomusa subterraneum gen. nov., sp. nov., a spore-forming obligate anaerobe isolated from saprolite.</title>
        <authorList>
            <person name="Choi J.K."/>
            <person name="Shah M."/>
            <person name="Yee N."/>
        </authorList>
    </citation>
    <scope>NUCLEOTIDE SEQUENCE [LARGE SCALE GENOMIC DNA]</scope>
    <source>
        <strain evidence="2 3">RU4</strain>
    </source>
</reference>
<evidence type="ECO:0000259" key="1">
    <source>
        <dbReference type="Pfam" id="PF07866"/>
    </source>
</evidence>
<protein>
    <recommendedName>
        <fullName evidence="1">DUF1653 domain-containing protein</fullName>
    </recommendedName>
</protein>
<dbReference type="Pfam" id="PF07866">
    <property type="entry name" value="DUF1653"/>
    <property type="match status" value="1"/>
</dbReference>
<name>A0A154BNT2_ANASB</name>
<organism evidence="2 3">
    <name type="scientific">Anaerosporomusa subterranea</name>
    <dbReference type="NCBI Taxonomy" id="1794912"/>
    <lineage>
        <taxon>Bacteria</taxon>
        <taxon>Bacillati</taxon>
        <taxon>Bacillota</taxon>
        <taxon>Negativicutes</taxon>
        <taxon>Acetonemataceae</taxon>
        <taxon>Anaerosporomusa</taxon>
    </lineage>
</organism>
<dbReference type="RefSeq" id="WP_066243144.1">
    <property type="nucleotide sequence ID" value="NZ_LSGP01000020.1"/>
</dbReference>